<dbReference type="AlphaFoldDB" id="A0A845M4T8"/>
<evidence type="ECO:0000313" key="3">
    <source>
        <dbReference type="Proteomes" id="UP000467322"/>
    </source>
</evidence>
<comment type="caution">
    <text evidence="2">The sequence shown here is derived from an EMBL/GenBank/DDBJ whole genome shotgun (WGS) entry which is preliminary data.</text>
</comment>
<feature type="region of interest" description="Disordered" evidence="1">
    <location>
        <begin position="90"/>
        <end position="156"/>
    </location>
</feature>
<gene>
    <name evidence="2" type="ORF">GQE99_18655</name>
</gene>
<reference evidence="2 3" key="1">
    <citation type="submission" date="2019-12" db="EMBL/GenBank/DDBJ databases">
        <title>Maritimibacter sp. nov. sp. isolated from sea sand.</title>
        <authorList>
            <person name="Kim J."/>
            <person name="Jeong S.E."/>
            <person name="Jung H.S."/>
            <person name="Jeon C.O."/>
        </authorList>
    </citation>
    <scope>NUCLEOTIDE SEQUENCE [LARGE SCALE GENOMIC DNA]</scope>
    <source>
        <strain evidence="2 3">DP07</strain>
    </source>
</reference>
<proteinExistence type="predicted"/>
<feature type="compositionally biased region" description="Basic and acidic residues" evidence="1">
    <location>
        <begin position="103"/>
        <end position="115"/>
    </location>
</feature>
<dbReference type="InterPro" id="IPR036390">
    <property type="entry name" value="WH_DNA-bd_sf"/>
</dbReference>
<evidence type="ECO:0000313" key="2">
    <source>
        <dbReference type="EMBL" id="MZR15045.1"/>
    </source>
</evidence>
<feature type="compositionally biased region" description="Basic and acidic residues" evidence="1">
    <location>
        <begin position="130"/>
        <end position="145"/>
    </location>
</feature>
<dbReference type="SUPFAM" id="SSF46785">
    <property type="entry name" value="Winged helix' DNA-binding domain"/>
    <property type="match status" value="1"/>
</dbReference>
<evidence type="ECO:0000256" key="1">
    <source>
        <dbReference type="SAM" id="MobiDB-lite"/>
    </source>
</evidence>
<dbReference type="RefSeq" id="WP_161353408.1">
    <property type="nucleotide sequence ID" value="NZ_WTUX01000021.1"/>
</dbReference>
<dbReference type="InterPro" id="IPR036388">
    <property type="entry name" value="WH-like_DNA-bd_sf"/>
</dbReference>
<name>A0A845M4T8_9RHOB</name>
<dbReference type="Proteomes" id="UP000467322">
    <property type="component" value="Unassembled WGS sequence"/>
</dbReference>
<dbReference type="EMBL" id="WTUX01000021">
    <property type="protein sequence ID" value="MZR15045.1"/>
    <property type="molecule type" value="Genomic_DNA"/>
</dbReference>
<protein>
    <submittedName>
        <fullName evidence="2">MarR family transcriptional regulator</fullName>
    </submittedName>
</protein>
<dbReference type="Pfam" id="PF13730">
    <property type="entry name" value="HTH_36"/>
    <property type="match status" value="1"/>
</dbReference>
<keyword evidence="3" id="KW-1185">Reference proteome</keyword>
<dbReference type="Gene3D" id="1.10.10.10">
    <property type="entry name" value="Winged helix-like DNA-binding domain superfamily/Winged helix DNA-binding domain"/>
    <property type="match status" value="1"/>
</dbReference>
<accession>A0A845M4T8</accession>
<sequence length="239" mass="27026">MSHSATHWLATIPADQLSASEFRVLFHLCDCHNPSHGCFPTQAYLIERAGVSNGTLNTALRSMEDRGLIQRKRRYDDKEKKRLPTRYVLGFERTTDHTPNSGDRARPNSNLDHDLSPIQDTTYLQPTGDKPVRNREVTGKGRKSDQQSFGFSEEWEPGDELKRWAWAEGFTDHDIDQETKLCALHHIAKGSRFQNLDAAWKAWMRRAKAYRKSQNVDAPAPASGLLARARAKAQAGNDA</sequence>
<organism evidence="2 3">
    <name type="scientific">Maritimibacter harenae</name>
    <dbReference type="NCBI Taxonomy" id="2606218"/>
    <lineage>
        <taxon>Bacteria</taxon>
        <taxon>Pseudomonadati</taxon>
        <taxon>Pseudomonadota</taxon>
        <taxon>Alphaproteobacteria</taxon>
        <taxon>Rhodobacterales</taxon>
        <taxon>Roseobacteraceae</taxon>
        <taxon>Maritimibacter</taxon>
    </lineage>
</organism>